<organism evidence="1">
    <name type="scientific">Oryza brachyantha</name>
    <name type="common">malo sina</name>
    <dbReference type="NCBI Taxonomy" id="4533"/>
    <lineage>
        <taxon>Eukaryota</taxon>
        <taxon>Viridiplantae</taxon>
        <taxon>Streptophyta</taxon>
        <taxon>Embryophyta</taxon>
        <taxon>Tracheophyta</taxon>
        <taxon>Spermatophyta</taxon>
        <taxon>Magnoliopsida</taxon>
        <taxon>Liliopsida</taxon>
        <taxon>Poales</taxon>
        <taxon>Poaceae</taxon>
        <taxon>BOP clade</taxon>
        <taxon>Oryzoideae</taxon>
        <taxon>Oryzeae</taxon>
        <taxon>Oryzinae</taxon>
        <taxon>Oryza</taxon>
    </lineage>
</organism>
<dbReference type="AlphaFoldDB" id="J3L1R1"/>
<evidence type="ECO:0000313" key="2">
    <source>
        <dbReference type="Proteomes" id="UP000006038"/>
    </source>
</evidence>
<reference evidence="1" key="1">
    <citation type="journal article" date="2013" name="Nat. Commun.">
        <title>Whole-genome sequencing of Oryza brachyantha reveals mechanisms underlying Oryza genome evolution.</title>
        <authorList>
            <person name="Chen J."/>
            <person name="Huang Q."/>
            <person name="Gao D."/>
            <person name="Wang J."/>
            <person name="Lang Y."/>
            <person name="Liu T."/>
            <person name="Li B."/>
            <person name="Bai Z."/>
            <person name="Luis Goicoechea J."/>
            <person name="Liang C."/>
            <person name="Chen C."/>
            <person name="Zhang W."/>
            <person name="Sun S."/>
            <person name="Liao Y."/>
            <person name="Zhang X."/>
            <person name="Yang L."/>
            <person name="Song C."/>
            <person name="Wang M."/>
            <person name="Shi J."/>
            <person name="Liu G."/>
            <person name="Liu J."/>
            <person name="Zhou H."/>
            <person name="Zhou W."/>
            <person name="Yu Q."/>
            <person name="An N."/>
            <person name="Chen Y."/>
            <person name="Cai Q."/>
            <person name="Wang B."/>
            <person name="Liu B."/>
            <person name="Min J."/>
            <person name="Huang Y."/>
            <person name="Wu H."/>
            <person name="Li Z."/>
            <person name="Zhang Y."/>
            <person name="Yin Y."/>
            <person name="Song W."/>
            <person name="Jiang J."/>
            <person name="Jackson S.A."/>
            <person name="Wing R.A."/>
            <person name="Wang J."/>
            <person name="Chen M."/>
        </authorList>
    </citation>
    <scope>NUCLEOTIDE SEQUENCE [LARGE SCALE GENOMIC DNA]</scope>
    <source>
        <strain evidence="1">cv. IRGC 101232</strain>
    </source>
</reference>
<name>J3L1R1_ORYBR</name>
<dbReference type="Proteomes" id="UP000006038">
    <property type="component" value="Chromosome 1"/>
</dbReference>
<evidence type="ECO:0000313" key="1">
    <source>
        <dbReference type="EnsemblPlants" id="OB01G31670.1"/>
    </source>
</evidence>
<sequence>MPASHRSAMAYAWPLFHFLFLEKKICSCGVNHRMLVLALITIESNPEHSPAFSYNNRLNFVKETPQNNIQRTCRGACVRNRWWMGTSIRKTPSFFSKKTSFFSLILTIIY</sequence>
<protein>
    <submittedName>
        <fullName evidence="1">Uncharacterized protein</fullName>
    </submittedName>
</protein>
<dbReference type="HOGENOM" id="CLU_2174870_0_0_1"/>
<dbReference type="Gramene" id="OB01G31670.1">
    <property type="protein sequence ID" value="OB01G31670.1"/>
    <property type="gene ID" value="OB01G31670"/>
</dbReference>
<keyword evidence="2" id="KW-1185">Reference proteome</keyword>
<accession>J3L1R1</accession>
<reference evidence="1" key="2">
    <citation type="submission" date="2013-04" db="UniProtKB">
        <authorList>
            <consortium name="EnsemblPlants"/>
        </authorList>
    </citation>
    <scope>IDENTIFICATION</scope>
</reference>
<dbReference type="EnsemblPlants" id="OB01G31670.1">
    <property type="protein sequence ID" value="OB01G31670.1"/>
    <property type="gene ID" value="OB01G31670"/>
</dbReference>
<proteinExistence type="predicted"/>